<comment type="caution">
    <text evidence="4">The sequence shown here is derived from an EMBL/GenBank/DDBJ whole genome shotgun (WGS) entry which is preliminary data.</text>
</comment>
<gene>
    <name evidence="4" type="ORF">RM530_10220</name>
</gene>
<sequence>MDAIASEAGTNKMSFYRSFSSKDDLVAEYLRQQVRELWGWWDEVVAKHPDDARTR</sequence>
<evidence type="ECO:0000256" key="2">
    <source>
        <dbReference type="PROSITE-ProRule" id="PRU00335"/>
    </source>
</evidence>
<evidence type="ECO:0000313" key="4">
    <source>
        <dbReference type="EMBL" id="MDT0497736.1"/>
    </source>
</evidence>
<dbReference type="RefSeq" id="WP_311365128.1">
    <property type="nucleotide sequence ID" value="NZ_JAVRIC010000013.1"/>
</dbReference>
<dbReference type="EMBL" id="JAVRIC010000013">
    <property type="protein sequence ID" value="MDT0497736.1"/>
    <property type="molecule type" value="Genomic_DNA"/>
</dbReference>
<protein>
    <submittedName>
        <fullName evidence="4">TetR/AcrR family transcriptional regulator</fullName>
    </submittedName>
</protein>
<dbReference type="InterPro" id="IPR009057">
    <property type="entry name" value="Homeodomain-like_sf"/>
</dbReference>
<evidence type="ECO:0000259" key="3">
    <source>
        <dbReference type="PROSITE" id="PS50977"/>
    </source>
</evidence>
<dbReference type="SUPFAM" id="SSF46689">
    <property type="entry name" value="Homeodomain-like"/>
    <property type="match status" value="1"/>
</dbReference>
<evidence type="ECO:0000313" key="5">
    <source>
        <dbReference type="Proteomes" id="UP001254608"/>
    </source>
</evidence>
<organism evidence="4 5">
    <name type="scientific">Banduia mediterranea</name>
    <dbReference type="NCBI Taxonomy" id="3075609"/>
    <lineage>
        <taxon>Bacteria</taxon>
        <taxon>Pseudomonadati</taxon>
        <taxon>Pseudomonadota</taxon>
        <taxon>Gammaproteobacteria</taxon>
        <taxon>Nevskiales</taxon>
        <taxon>Algiphilaceae</taxon>
        <taxon>Banduia</taxon>
    </lineage>
</organism>
<dbReference type="InterPro" id="IPR001647">
    <property type="entry name" value="HTH_TetR"/>
</dbReference>
<keyword evidence="5" id="KW-1185">Reference proteome</keyword>
<reference evidence="4 5" key="1">
    <citation type="submission" date="2023-09" db="EMBL/GenBank/DDBJ databases">
        <authorList>
            <person name="Rey-Velasco X."/>
        </authorList>
    </citation>
    <scope>NUCLEOTIDE SEQUENCE [LARGE SCALE GENOMIC DNA]</scope>
    <source>
        <strain evidence="4 5">W345</strain>
    </source>
</reference>
<dbReference type="Gene3D" id="1.10.357.10">
    <property type="entry name" value="Tetracycline Repressor, domain 2"/>
    <property type="match status" value="1"/>
</dbReference>
<dbReference type="Pfam" id="PF00440">
    <property type="entry name" value="TetR_N"/>
    <property type="match status" value="1"/>
</dbReference>
<name>A0ABU2WIP6_9GAMM</name>
<dbReference type="PROSITE" id="PS50977">
    <property type="entry name" value="HTH_TETR_2"/>
    <property type="match status" value="1"/>
</dbReference>
<evidence type="ECO:0000256" key="1">
    <source>
        <dbReference type="ARBA" id="ARBA00023125"/>
    </source>
</evidence>
<dbReference type="Proteomes" id="UP001254608">
    <property type="component" value="Unassembled WGS sequence"/>
</dbReference>
<accession>A0ABU2WIP6</accession>
<feature type="domain" description="HTH tetR-type" evidence="3">
    <location>
        <begin position="1"/>
        <end position="37"/>
    </location>
</feature>
<proteinExistence type="predicted"/>
<comment type="caution">
    <text evidence="2">Lacks conserved residue(s) required for the propagation of feature annotation.</text>
</comment>
<keyword evidence="1 2" id="KW-0238">DNA-binding</keyword>